<comment type="caution">
    <text evidence="2">The sequence shown here is derived from an EMBL/GenBank/DDBJ whole genome shotgun (WGS) entry which is preliminary data.</text>
</comment>
<evidence type="ECO:0000313" key="2">
    <source>
        <dbReference type="EMBL" id="KXT06048.1"/>
    </source>
</evidence>
<feature type="compositionally biased region" description="Basic and acidic residues" evidence="1">
    <location>
        <begin position="44"/>
        <end position="58"/>
    </location>
</feature>
<feature type="compositionally biased region" description="Basic residues" evidence="1">
    <location>
        <begin position="24"/>
        <end position="36"/>
    </location>
</feature>
<gene>
    <name evidence="2" type="ORF">AC578_1288</name>
</gene>
<accession>A0A139HUB5</accession>
<keyword evidence="3" id="KW-1185">Reference proteome</keyword>
<name>A0A139HUB5_9PEZI</name>
<evidence type="ECO:0000256" key="1">
    <source>
        <dbReference type="SAM" id="MobiDB-lite"/>
    </source>
</evidence>
<evidence type="ECO:0000313" key="3">
    <source>
        <dbReference type="Proteomes" id="UP000070133"/>
    </source>
</evidence>
<dbReference type="Proteomes" id="UP000070133">
    <property type="component" value="Unassembled WGS sequence"/>
</dbReference>
<dbReference type="AlphaFoldDB" id="A0A139HUB5"/>
<organism evidence="2 3">
    <name type="scientific">Pseudocercospora eumusae</name>
    <dbReference type="NCBI Taxonomy" id="321146"/>
    <lineage>
        <taxon>Eukaryota</taxon>
        <taxon>Fungi</taxon>
        <taxon>Dikarya</taxon>
        <taxon>Ascomycota</taxon>
        <taxon>Pezizomycotina</taxon>
        <taxon>Dothideomycetes</taxon>
        <taxon>Dothideomycetidae</taxon>
        <taxon>Mycosphaerellales</taxon>
        <taxon>Mycosphaerellaceae</taxon>
        <taxon>Pseudocercospora</taxon>
    </lineage>
</organism>
<sequence>MQDIADLAKKAAGISDGAQLYTRRSQHISKQRKRKIERTSTNAECKETDKDRRERAEDVAGAIPSAVTTHDRKTRAKWEGEEGRSMAMQWEKGRTRSGNIV</sequence>
<dbReference type="EMBL" id="LFZN01000008">
    <property type="protein sequence ID" value="KXT06048.1"/>
    <property type="molecule type" value="Genomic_DNA"/>
</dbReference>
<protein>
    <submittedName>
        <fullName evidence="2">Uncharacterized protein</fullName>
    </submittedName>
</protein>
<feature type="region of interest" description="Disordered" evidence="1">
    <location>
        <begin position="23"/>
        <end position="101"/>
    </location>
</feature>
<reference evidence="2 3" key="1">
    <citation type="submission" date="2015-07" db="EMBL/GenBank/DDBJ databases">
        <title>Comparative genomics of the Sigatoka disease complex on banana suggests a link between parallel evolutionary changes in Pseudocercospora fijiensis and Pseudocercospora eumusae and increased virulence on the banana host.</title>
        <authorList>
            <person name="Chang T.-C."/>
            <person name="Salvucci A."/>
            <person name="Crous P.W."/>
            <person name="Stergiopoulos I."/>
        </authorList>
    </citation>
    <scope>NUCLEOTIDE SEQUENCE [LARGE SCALE GENOMIC DNA]</scope>
    <source>
        <strain evidence="2 3">CBS 114824</strain>
    </source>
</reference>
<proteinExistence type="predicted"/>